<evidence type="ECO:0000313" key="2">
    <source>
        <dbReference type="EMBL" id="KAA1071679.1"/>
    </source>
</evidence>
<dbReference type="AlphaFoldDB" id="A0A5B0M608"/>
<evidence type="ECO:0000313" key="3">
    <source>
        <dbReference type="Proteomes" id="UP000324748"/>
    </source>
</evidence>
<dbReference type="InterPro" id="IPR046496">
    <property type="entry name" value="DUF6589"/>
</dbReference>
<keyword evidence="3" id="KW-1185">Reference proteome</keyword>
<name>A0A5B0M608_PUCGR</name>
<dbReference type="Proteomes" id="UP000324748">
    <property type="component" value="Unassembled WGS sequence"/>
</dbReference>
<sequence length="166" mass="18904">MLKLIIASDNFTQGIGEVTTSMIQQSNLQHFNFFNRLQVVDGDLSTCSNVCSLQTQQALSFNKIESISNLLTLLGGSHTLWNIGLAIFELHYGNSLDSRDCGAWQWLDSLGIPYSQDLDKKDFTLIILNMEKIHEVTILYCTMYKHSDEISGLRMRREKRPGQEKL</sequence>
<gene>
    <name evidence="2" type="ORF">PGT21_015637</name>
</gene>
<reference evidence="2 3" key="1">
    <citation type="submission" date="2019-05" db="EMBL/GenBank/DDBJ databases">
        <title>Emergence of the Ug99 lineage of the wheat stem rust pathogen through somatic hybridization.</title>
        <authorList>
            <person name="Li F."/>
            <person name="Upadhyaya N.M."/>
            <person name="Sperschneider J."/>
            <person name="Matny O."/>
            <person name="Nguyen-Phuc H."/>
            <person name="Mago R."/>
            <person name="Raley C."/>
            <person name="Miller M.E."/>
            <person name="Silverstein K.A.T."/>
            <person name="Henningsen E."/>
            <person name="Hirsch C.D."/>
            <person name="Visser B."/>
            <person name="Pretorius Z.A."/>
            <person name="Steffenson B.J."/>
            <person name="Schwessinger B."/>
            <person name="Dodds P.N."/>
            <person name="Figueroa M."/>
        </authorList>
    </citation>
    <scope>NUCLEOTIDE SEQUENCE [LARGE SCALE GENOMIC DNA]</scope>
    <source>
        <strain evidence="2">21-0</strain>
    </source>
</reference>
<organism evidence="2 3">
    <name type="scientific">Puccinia graminis f. sp. tritici</name>
    <dbReference type="NCBI Taxonomy" id="56615"/>
    <lineage>
        <taxon>Eukaryota</taxon>
        <taxon>Fungi</taxon>
        <taxon>Dikarya</taxon>
        <taxon>Basidiomycota</taxon>
        <taxon>Pucciniomycotina</taxon>
        <taxon>Pucciniomycetes</taxon>
        <taxon>Pucciniales</taxon>
        <taxon>Pucciniaceae</taxon>
        <taxon>Puccinia</taxon>
    </lineage>
</organism>
<dbReference type="Pfam" id="PF20231">
    <property type="entry name" value="DUF6589"/>
    <property type="match status" value="1"/>
</dbReference>
<dbReference type="OrthoDB" id="2504260at2759"/>
<dbReference type="EMBL" id="VSWC01000170">
    <property type="protein sequence ID" value="KAA1071679.1"/>
    <property type="molecule type" value="Genomic_DNA"/>
</dbReference>
<evidence type="ECO:0000259" key="1">
    <source>
        <dbReference type="Pfam" id="PF20231"/>
    </source>
</evidence>
<comment type="caution">
    <text evidence="2">The sequence shown here is derived from an EMBL/GenBank/DDBJ whole genome shotgun (WGS) entry which is preliminary data.</text>
</comment>
<accession>A0A5B0M608</accession>
<protein>
    <recommendedName>
        <fullName evidence="1">DUF6589 domain-containing protein</fullName>
    </recommendedName>
</protein>
<feature type="domain" description="DUF6589" evidence="1">
    <location>
        <begin position="2"/>
        <end position="149"/>
    </location>
</feature>
<proteinExistence type="predicted"/>